<dbReference type="InterPro" id="IPR027304">
    <property type="entry name" value="Trigger_fact/SurA_dom_sf"/>
</dbReference>
<protein>
    <recommendedName>
        <fullName evidence="9">PpiC domain-containing protein</fullName>
    </recommendedName>
</protein>
<evidence type="ECO:0000313" key="11">
    <source>
        <dbReference type="Proteomes" id="UP000028824"/>
    </source>
</evidence>
<dbReference type="PANTHER" id="PTHR47529">
    <property type="entry name" value="PEPTIDYL-PROLYL CIS-TRANS ISOMERASE D"/>
    <property type="match status" value="1"/>
</dbReference>
<dbReference type="GO" id="GO:0005886">
    <property type="term" value="C:plasma membrane"/>
    <property type="evidence" value="ECO:0007669"/>
    <property type="project" value="UniProtKB-SubCell"/>
</dbReference>
<dbReference type="GO" id="GO:0003755">
    <property type="term" value="F:peptidyl-prolyl cis-trans isomerase activity"/>
    <property type="evidence" value="ECO:0007669"/>
    <property type="project" value="InterPro"/>
</dbReference>
<keyword evidence="3 8" id="KW-0812">Transmembrane</keyword>
<dbReference type="InterPro" id="IPR052029">
    <property type="entry name" value="PpiD_chaperone"/>
</dbReference>
<keyword evidence="5 8" id="KW-0472">Membrane</keyword>
<accession>A0A086XRQ7</accession>
<dbReference type="RefSeq" id="WP_036639505.1">
    <property type="nucleotide sequence ID" value="NZ_JFZB01000037.1"/>
</dbReference>
<keyword evidence="11" id="KW-1185">Reference proteome</keyword>
<comment type="caution">
    <text evidence="10">The sequence shown here is derived from an EMBL/GenBank/DDBJ whole genome shotgun (WGS) entry which is preliminary data.</text>
</comment>
<reference evidence="10 11" key="1">
    <citation type="submission" date="2014-03" db="EMBL/GenBank/DDBJ databases">
        <title>Genome of Paenirhodobacter enshiensis DW2-9.</title>
        <authorList>
            <person name="Wang D."/>
            <person name="Wang G."/>
        </authorList>
    </citation>
    <scope>NUCLEOTIDE SEQUENCE [LARGE SCALE GENOMIC DNA]</scope>
    <source>
        <strain evidence="10 11">DW2-9</strain>
    </source>
</reference>
<evidence type="ECO:0000256" key="3">
    <source>
        <dbReference type="ARBA" id="ARBA00022692"/>
    </source>
</evidence>
<keyword evidence="4 8" id="KW-1133">Transmembrane helix</keyword>
<evidence type="ECO:0000256" key="7">
    <source>
        <dbReference type="ARBA" id="ARBA00038408"/>
    </source>
</evidence>
<dbReference type="SUPFAM" id="SSF54534">
    <property type="entry name" value="FKBP-like"/>
    <property type="match status" value="1"/>
</dbReference>
<keyword evidence="2" id="KW-1003">Cell membrane</keyword>
<proteinExistence type="inferred from homology"/>
<evidence type="ECO:0000259" key="9">
    <source>
        <dbReference type="Pfam" id="PF13145"/>
    </source>
</evidence>
<evidence type="ECO:0000256" key="1">
    <source>
        <dbReference type="ARBA" id="ARBA00004401"/>
    </source>
</evidence>
<feature type="domain" description="PpiC" evidence="9">
    <location>
        <begin position="246"/>
        <end position="365"/>
    </location>
</feature>
<evidence type="ECO:0000256" key="5">
    <source>
        <dbReference type="ARBA" id="ARBA00023136"/>
    </source>
</evidence>
<evidence type="ECO:0000256" key="8">
    <source>
        <dbReference type="SAM" id="Phobius"/>
    </source>
</evidence>
<comment type="subcellular location">
    <subcellularLocation>
        <location evidence="1">Cell membrane</location>
        <topology evidence="1">Single-pass type II membrane protein</topology>
    </subcellularLocation>
</comment>
<dbReference type="PANTHER" id="PTHR47529:SF1">
    <property type="entry name" value="PERIPLASMIC CHAPERONE PPID"/>
    <property type="match status" value="1"/>
</dbReference>
<dbReference type="STRING" id="1105367.CG50_08260"/>
<dbReference type="SUPFAM" id="SSF109998">
    <property type="entry name" value="Triger factor/SurA peptide-binding domain-like"/>
    <property type="match status" value="1"/>
</dbReference>
<keyword evidence="6" id="KW-0143">Chaperone</keyword>
<gene>
    <name evidence="10" type="ORF">CG50_08260</name>
</gene>
<evidence type="ECO:0000256" key="6">
    <source>
        <dbReference type="ARBA" id="ARBA00023186"/>
    </source>
</evidence>
<dbReference type="Proteomes" id="UP000028824">
    <property type="component" value="Unassembled WGS sequence"/>
</dbReference>
<dbReference type="Pfam" id="PF13145">
    <property type="entry name" value="Rotamase_2"/>
    <property type="match status" value="1"/>
</dbReference>
<dbReference type="eggNOG" id="COG0760">
    <property type="taxonomic scope" value="Bacteria"/>
</dbReference>
<dbReference type="Pfam" id="PF13624">
    <property type="entry name" value="SurA_N_3"/>
    <property type="match status" value="1"/>
</dbReference>
<feature type="transmembrane region" description="Helical" evidence="8">
    <location>
        <begin position="12"/>
        <end position="30"/>
    </location>
</feature>
<dbReference type="EMBL" id="JFZB01000037">
    <property type="protein sequence ID" value="KFI24707.1"/>
    <property type="molecule type" value="Genomic_DNA"/>
</dbReference>
<evidence type="ECO:0000256" key="4">
    <source>
        <dbReference type="ARBA" id="ARBA00022989"/>
    </source>
</evidence>
<evidence type="ECO:0000256" key="2">
    <source>
        <dbReference type="ARBA" id="ARBA00022475"/>
    </source>
</evidence>
<dbReference type="AlphaFoldDB" id="A0A086XRQ7"/>
<dbReference type="Gene3D" id="1.10.4030.10">
    <property type="entry name" value="Porin chaperone SurA, peptide-binding domain"/>
    <property type="match status" value="1"/>
</dbReference>
<dbReference type="OrthoDB" id="9768393at2"/>
<evidence type="ECO:0000313" key="10">
    <source>
        <dbReference type="EMBL" id="KFI24707.1"/>
    </source>
</evidence>
<sequence>MSTKLRTHGKGAVVWILLGVLVLGLGGFGISNFSGGMRTIGSVGGTEVSSQDYARALRQQLNQIQQQTGRAVTMEQAKAFGLPQQVQAQLFSDAALSEAARRLGLSVGDAELARQITAAPAFQSPAGGFDRNAYRMALRQEGFTEPDFEAMVRADIARSLFRGILVGGTSAPEAEVDTYAAYVTDKRPFAFAEIAEAQLTTKPAQPTDADLQSFYTDHQDAYQQPETRDFSYVWLTPEMLADEAAPDDAMLHAAYQARLAQYQQPEHRLVDRLVFESDDAARAAKADLDAGKITFTALAKSRGLDLKDIDLGEVGRDDLGAAADAVFAPTAPGIVGPVETDLGPALFSVNGIIPAQTTSFEDAKPDLVAAATLENAAKTIKAMTPDLEDKLASGATLDDLAKETKMQAGTIAMTADTKEGIAAYPAFRDAAAKATTNDFPELVTLDDGGVFALHLDKVEPAAVLPFDKVRERVAADWAAAELTRLKTERAKAVVAAVAAGKSLADQGLAVTEVPATERGGFVENVPAALIGAAFDVAPGSADTVATDGKVYVLVPGPTEAADPKDPDAAQIRDKLAARLGQAIANDIGTYYAATVEQEAGVRLDSTAVTAVQAQMH</sequence>
<comment type="similarity">
    <text evidence="7">Belongs to the PpiD chaperone family.</text>
</comment>
<organism evidence="10 11">
    <name type="scientific">Paenirhodobacter enshiensis</name>
    <dbReference type="NCBI Taxonomy" id="1105367"/>
    <lineage>
        <taxon>Bacteria</taxon>
        <taxon>Pseudomonadati</taxon>
        <taxon>Pseudomonadota</taxon>
        <taxon>Alphaproteobacteria</taxon>
        <taxon>Rhodobacterales</taxon>
        <taxon>Rhodobacter group</taxon>
        <taxon>Paenirhodobacter</taxon>
    </lineage>
</organism>
<name>A0A086XRQ7_9RHOB</name>
<dbReference type="InterPro" id="IPR000297">
    <property type="entry name" value="PPIase_PpiC"/>
</dbReference>